<feature type="transmembrane region" description="Helical" evidence="7">
    <location>
        <begin position="223"/>
        <end position="248"/>
    </location>
</feature>
<feature type="transmembrane region" description="Helical" evidence="7">
    <location>
        <begin position="373"/>
        <end position="395"/>
    </location>
</feature>
<evidence type="ECO:0000256" key="2">
    <source>
        <dbReference type="ARBA" id="ARBA00022448"/>
    </source>
</evidence>
<sequence>MSVDHAAHRFAAFRHVGYRRYFFSRFLAYFAIQILSVAVGWQIYDLTRDPFDLGLIGLFQFLPSLVLILVTGTVADRYNRRVIMGICMTVSTLCAAALLLLTVMGLFSPWPVYAILVVFGIERAFLAPAAQSLAPNLVPTEHLPNAIAWNSTSWQTATIVGPVAGGLIYGFGPVVPYAVSLCFFAAAALMVFAVPKPTMRTPAAGQSWQTITAGFRYIRAEKVVLGAISLDLFAVLLGGAVALMPVFARDILALGPWGLGLLRAAPGVGAVGMAVWLAAHPIRNRAGFHMFIGVALFGLATVVFGLSATPWISIAALVVLGAADMISVYVREILIALWTPDELRGRVNAVNMVFVGASNELGEFRAGMMASGFGAVFAVAFGGIGTLLVSLLWAVGFPQLRKIDTLDVPEKHRAV</sequence>
<feature type="transmembrane region" description="Helical" evidence="7">
    <location>
        <begin position="21"/>
        <end position="44"/>
    </location>
</feature>
<dbReference type="Gene3D" id="1.20.1250.20">
    <property type="entry name" value="MFS general substrate transporter like domains"/>
    <property type="match status" value="1"/>
</dbReference>
<keyword evidence="5 7" id="KW-1133">Transmembrane helix</keyword>
<comment type="subcellular location">
    <subcellularLocation>
        <location evidence="1">Cell membrane</location>
        <topology evidence="1">Multi-pass membrane protein</topology>
    </subcellularLocation>
</comment>
<accession>A0ABZ2B6X3</accession>
<dbReference type="EMBL" id="CP133148">
    <property type="protein sequence ID" value="WVT03259.1"/>
    <property type="molecule type" value="Genomic_DNA"/>
</dbReference>
<feature type="domain" description="Major facilitator superfamily (MFS) profile" evidence="8">
    <location>
        <begin position="17"/>
        <end position="401"/>
    </location>
</feature>
<dbReference type="PROSITE" id="PS50850">
    <property type="entry name" value="MFS"/>
    <property type="match status" value="1"/>
</dbReference>
<evidence type="ECO:0000313" key="10">
    <source>
        <dbReference type="Proteomes" id="UP001432360"/>
    </source>
</evidence>
<evidence type="ECO:0000259" key="8">
    <source>
        <dbReference type="PROSITE" id="PS50850"/>
    </source>
</evidence>
<feature type="transmembrane region" description="Helical" evidence="7">
    <location>
        <begin position="260"/>
        <end position="279"/>
    </location>
</feature>
<dbReference type="InterPro" id="IPR036259">
    <property type="entry name" value="MFS_trans_sf"/>
</dbReference>
<dbReference type="SUPFAM" id="SSF103473">
    <property type="entry name" value="MFS general substrate transporter"/>
    <property type="match status" value="1"/>
</dbReference>
<name>A0ABZ2B6X3_9HYPH</name>
<feature type="transmembrane region" description="Helical" evidence="7">
    <location>
        <begin position="311"/>
        <end position="330"/>
    </location>
</feature>
<keyword evidence="4 7" id="KW-0812">Transmembrane</keyword>
<evidence type="ECO:0000256" key="3">
    <source>
        <dbReference type="ARBA" id="ARBA00022475"/>
    </source>
</evidence>
<proteinExistence type="predicted"/>
<evidence type="ECO:0000313" key="9">
    <source>
        <dbReference type="EMBL" id="WVT03259.1"/>
    </source>
</evidence>
<keyword evidence="10" id="KW-1185">Reference proteome</keyword>
<organism evidence="9 10">
    <name type="scientific">Sinorhizobium chiapasense</name>
    <dbReference type="NCBI Taxonomy" id="501572"/>
    <lineage>
        <taxon>Bacteria</taxon>
        <taxon>Pseudomonadati</taxon>
        <taxon>Pseudomonadota</taxon>
        <taxon>Alphaproteobacteria</taxon>
        <taxon>Hyphomicrobiales</taxon>
        <taxon>Rhizobiaceae</taxon>
        <taxon>Sinorhizobium/Ensifer group</taxon>
        <taxon>Sinorhizobium</taxon>
    </lineage>
</organism>
<gene>
    <name evidence="9" type="ORF">RB548_17470</name>
</gene>
<feature type="transmembrane region" description="Helical" evidence="7">
    <location>
        <begin position="56"/>
        <end position="75"/>
    </location>
</feature>
<dbReference type="Pfam" id="PF05977">
    <property type="entry name" value="MFS_3"/>
    <property type="match status" value="1"/>
</dbReference>
<dbReference type="RefSeq" id="WP_331372493.1">
    <property type="nucleotide sequence ID" value="NZ_CP133148.1"/>
</dbReference>
<keyword evidence="2" id="KW-0813">Transport</keyword>
<dbReference type="InterPro" id="IPR010290">
    <property type="entry name" value="TM_effector"/>
</dbReference>
<feature type="transmembrane region" description="Helical" evidence="7">
    <location>
        <begin position="174"/>
        <end position="194"/>
    </location>
</feature>
<dbReference type="CDD" id="cd06173">
    <property type="entry name" value="MFS_MefA_like"/>
    <property type="match status" value="1"/>
</dbReference>
<keyword evidence="3" id="KW-1003">Cell membrane</keyword>
<dbReference type="Proteomes" id="UP001432360">
    <property type="component" value="Chromosome"/>
</dbReference>
<dbReference type="PANTHER" id="PTHR23513">
    <property type="entry name" value="INTEGRAL MEMBRANE EFFLUX PROTEIN-RELATED"/>
    <property type="match status" value="1"/>
</dbReference>
<feature type="transmembrane region" description="Helical" evidence="7">
    <location>
        <begin position="286"/>
        <end position="305"/>
    </location>
</feature>
<dbReference type="PANTHER" id="PTHR23513:SF9">
    <property type="entry name" value="ENTEROBACTIN EXPORTER ENTS"/>
    <property type="match status" value="1"/>
</dbReference>
<evidence type="ECO:0000256" key="1">
    <source>
        <dbReference type="ARBA" id="ARBA00004651"/>
    </source>
</evidence>
<evidence type="ECO:0000256" key="6">
    <source>
        <dbReference type="ARBA" id="ARBA00023136"/>
    </source>
</evidence>
<reference evidence="9" key="1">
    <citation type="submission" date="2023-08" db="EMBL/GenBank/DDBJ databases">
        <title>Complete genome sequence of Sinorhizobium chiapanecum ITTG S70 isolated from Acaciella angustissima nodules in Chiapas-Mexico.</title>
        <authorList>
            <person name="Rincon-Rosales R."/>
            <person name="Rogel M.A."/>
            <person name="Rincon-Medina C.I."/>
            <person name="Guerrero G."/>
            <person name="Manzano-Gomez L.A."/>
            <person name="Lopez-Lopez A."/>
            <person name="Rincon Molina F.A."/>
            <person name="Martinez-Romero E."/>
        </authorList>
    </citation>
    <scope>NUCLEOTIDE SEQUENCE</scope>
    <source>
        <strain evidence="9">ITTG S70</strain>
    </source>
</reference>
<keyword evidence="6 7" id="KW-0472">Membrane</keyword>
<dbReference type="InterPro" id="IPR020846">
    <property type="entry name" value="MFS_dom"/>
</dbReference>
<protein>
    <submittedName>
        <fullName evidence="9">MFS transporter</fullName>
    </submittedName>
</protein>
<evidence type="ECO:0000256" key="5">
    <source>
        <dbReference type="ARBA" id="ARBA00022989"/>
    </source>
</evidence>
<evidence type="ECO:0000256" key="7">
    <source>
        <dbReference type="SAM" id="Phobius"/>
    </source>
</evidence>
<evidence type="ECO:0000256" key="4">
    <source>
        <dbReference type="ARBA" id="ARBA00022692"/>
    </source>
</evidence>
<feature type="transmembrane region" description="Helical" evidence="7">
    <location>
        <begin position="82"/>
        <end position="107"/>
    </location>
</feature>